<dbReference type="InterPro" id="IPR036111">
    <property type="entry name" value="Mal/L-sulfo/L-lacto_DH-like_sf"/>
</dbReference>
<dbReference type="AlphaFoldDB" id="A0A518CPC3"/>
<dbReference type="InterPro" id="IPR043144">
    <property type="entry name" value="Mal/L-sulf/L-lact_DH-like_ah"/>
</dbReference>
<dbReference type="PANTHER" id="PTHR11091:SF0">
    <property type="entry name" value="MALATE DEHYDROGENASE"/>
    <property type="match status" value="1"/>
</dbReference>
<dbReference type="GO" id="GO:0016491">
    <property type="term" value="F:oxidoreductase activity"/>
    <property type="evidence" value="ECO:0007669"/>
    <property type="project" value="UniProtKB-KW"/>
</dbReference>
<dbReference type="OrthoDB" id="9769447at2"/>
<evidence type="ECO:0000313" key="4">
    <source>
        <dbReference type="Proteomes" id="UP000317178"/>
    </source>
</evidence>
<evidence type="ECO:0000313" key="3">
    <source>
        <dbReference type="EMBL" id="QDU81063.1"/>
    </source>
</evidence>
<dbReference type="Gene3D" id="1.10.1530.10">
    <property type="match status" value="1"/>
</dbReference>
<accession>A0A518CPC3</accession>
<proteinExistence type="inferred from homology"/>
<comment type="similarity">
    <text evidence="1">Belongs to the LDH2/MDH2 oxidoreductase family.</text>
</comment>
<protein>
    <submittedName>
        <fullName evidence="3">Putative oxidoreductase YbiC</fullName>
        <ecNumber evidence="3">1.1.1.-</ecNumber>
    </submittedName>
</protein>
<sequence>MDQSAAHSTKNLPLHPVTRNSKEPLLRNLPAPELTLFCQQLFNAAGLSLVDAQVLAESVIGSSLVGHDSHGIMLVGRYVNELIKGDVDKECRLTFEKEFPSTACINANNSQGHIASQQVTRLAIDKALKHGVATVTVHNLGHLGRLGTYVEMAAMQDCVAIATINNHGGATWMAPFGGTERRLPPNPIAIGAPTGGEFPLVLDMSASNVAVGKCIVAQAKGESIPLDWILDPQGNPTTDPSQLVGPPSGSLIPLGGTIAGHKGYALAFMMDILGGALSPAGCSRSTEYMSQNGFFLTVLKIENFVELTDFHKEANQLIDWVKSSPTVSPDREILAPGEFEYRMRLERVAEGIPVPDPVCEGYRKMAEELEVENILDL</sequence>
<reference evidence="3 4" key="1">
    <citation type="submission" date="2019-02" db="EMBL/GenBank/DDBJ databases">
        <title>Deep-cultivation of Planctomycetes and their phenomic and genomic characterization uncovers novel biology.</title>
        <authorList>
            <person name="Wiegand S."/>
            <person name="Jogler M."/>
            <person name="Boedeker C."/>
            <person name="Pinto D."/>
            <person name="Vollmers J."/>
            <person name="Rivas-Marin E."/>
            <person name="Kohn T."/>
            <person name="Peeters S.H."/>
            <person name="Heuer A."/>
            <person name="Rast P."/>
            <person name="Oberbeckmann S."/>
            <person name="Bunk B."/>
            <person name="Jeske O."/>
            <person name="Meyerdierks A."/>
            <person name="Storesund J.E."/>
            <person name="Kallscheuer N."/>
            <person name="Luecker S."/>
            <person name="Lage O.M."/>
            <person name="Pohl T."/>
            <person name="Merkel B.J."/>
            <person name="Hornburger P."/>
            <person name="Mueller R.-W."/>
            <person name="Bruemmer F."/>
            <person name="Labrenz M."/>
            <person name="Spormann A.M."/>
            <person name="Op den Camp H."/>
            <person name="Overmann J."/>
            <person name="Amann R."/>
            <person name="Jetten M.S.M."/>
            <person name="Mascher T."/>
            <person name="Medema M.H."/>
            <person name="Devos D.P."/>
            <person name="Kaster A.-K."/>
            <person name="Ovreas L."/>
            <person name="Rohde M."/>
            <person name="Galperin M.Y."/>
            <person name="Jogler C."/>
        </authorList>
    </citation>
    <scope>NUCLEOTIDE SEQUENCE [LARGE SCALE GENOMIC DNA]</scope>
    <source>
        <strain evidence="3 4">Pla110</strain>
    </source>
</reference>
<gene>
    <name evidence="3" type="primary">ybiC_2</name>
    <name evidence="3" type="ORF">Pla110_28000</name>
</gene>
<dbReference type="EMBL" id="CP036281">
    <property type="protein sequence ID" value="QDU81063.1"/>
    <property type="molecule type" value="Genomic_DNA"/>
</dbReference>
<dbReference type="SUPFAM" id="SSF89733">
    <property type="entry name" value="L-sulfolactate dehydrogenase-like"/>
    <property type="match status" value="1"/>
</dbReference>
<dbReference type="Gene3D" id="3.30.1370.60">
    <property type="entry name" value="Hypothetical oxidoreductase yiak, domain 2"/>
    <property type="match status" value="1"/>
</dbReference>
<organism evidence="3 4">
    <name type="scientific">Polystyrenella longa</name>
    <dbReference type="NCBI Taxonomy" id="2528007"/>
    <lineage>
        <taxon>Bacteria</taxon>
        <taxon>Pseudomonadati</taxon>
        <taxon>Planctomycetota</taxon>
        <taxon>Planctomycetia</taxon>
        <taxon>Planctomycetales</taxon>
        <taxon>Planctomycetaceae</taxon>
        <taxon>Polystyrenella</taxon>
    </lineage>
</organism>
<name>A0A518CPC3_9PLAN</name>
<dbReference type="Proteomes" id="UP000317178">
    <property type="component" value="Chromosome"/>
</dbReference>
<evidence type="ECO:0000256" key="2">
    <source>
        <dbReference type="ARBA" id="ARBA00023002"/>
    </source>
</evidence>
<dbReference type="KEGG" id="plon:Pla110_28000"/>
<dbReference type="InterPro" id="IPR043143">
    <property type="entry name" value="Mal/L-sulf/L-lact_DH-like_NADP"/>
</dbReference>
<keyword evidence="2 3" id="KW-0560">Oxidoreductase</keyword>
<dbReference type="PANTHER" id="PTHR11091">
    <property type="entry name" value="OXIDOREDUCTASE-RELATED"/>
    <property type="match status" value="1"/>
</dbReference>
<dbReference type="InterPro" id="IPR003767">
    <property type="entry name" value="Malate/L-lactate_DH-like"/>
</dbReference>
<keyword evidence="4" id="KW-1185">Reference proteome</keyword>
<dbReference type="Pfam" id="PF02615">
    <property type="entry name" value="Ldh_2"/>
    <property type="match status" value="1"/>
</dbReference>
<dbReference type="EC" id="1.1.1.-" evidence="3"/>
<evidence type="ECO:0000256" key="1">
    <source>
        <dbReference type="ARBA" id="ARBA00006056"/>
    </source>
</evidence>